<feature type="compositionally biased region" description="Low complexity" evidence="2">
    <location>
        <begin position="236"/>
        <end position="257"/>
    </location>
</feature>
<sequence>MAITPIKENTFSSYPMKDSRAEGYVTYYTKMKWDRFKMAAEQVAQDVSAKTATYDAALKFYQAQAKDIQDERQSIQKQINDITIRRADVIAKQNELVHKEEARRAELEAKIPSHSESSSQSTSQSSGTSFWYSKYPGMKQKQTTKAAGPAVDAARVAELRGTISPTISQLNNAIGSAGFNAGDSYYENVVKPSKTAGYTEDEIAAAATPIMSAPLIEALPATTLQAVSNEEEKPLTSARKSSSQRTSQSSSTGASQGAYTIPELDALAQSKSAVAEYDARLADLTSQLQNEGLQTSSLQAPVIEPIDVITATRKAYFDKFGDVPRNTRLNIQGEKTQHKGVAPFELTAAMHKTEQFFKMYVDDAVATAKAHAVDAQGVHRDLNVDELNAAVEQGKKTARDVLFGGLAAREKAQAFREGGTPPLNAANIPAPITPEMLASQLKSQSDIDNANKKALSTTISGTALDELNTLAPVAPPTIGYAPTRQPGLPTINPNIELDRPLGKPDTSILTGRLSEPPPIDIGTKQEGTIPQYPGYMDKPGYNPFAPVDTKLSPGYSPQPWMPSTQPGLVPEKKPYPTGPGQKESKRVITTDDKDRMAKAKAFMEAAKSVDNNPSRVASKIVKTPAGKYVAALYDENKAKGAQAKDIGTLVQQVTREYAGDSAAQNAAVQRLIELSMLDSNSKKLS</sequence>
<dbReference type="EMBL" id="LR797176">
    <property type="protein sequence ID" value="CAB4191439.1"/>
    <property type="molecule type" value="Genomic_DNA"/>
</dbReference>
<evidence type="ECO:0000256" key="1">
    <source>
        <dbReference type="SAM" id="Coils"/>
    </source>
</evidence>
<evidence type="ECO:0000313" key="4">
    <source>
        <dbReference type="EMBL" id="CAB4191439.1"/>
    </source>
</evidence>
<reference evidence="3" key="1">
    <citation type="submission" date="2020-05" db="EMBL/GenBank/DDBJ databases">
        <authorList>
            <person name="Chiriac C."/>
            <person name="Salcher M."/>
            <person name="Ghai R."/>
            <person name="Kavagutti S V."/>
        </authorList>
    </citation>
    <scope>NUCLEOTIDE SEQUENCE</scope>
</reference>
<evidence type="ECO:0000313" key="5">
    <source>
        <dbReference type="EMBL" id="CAB4215263.1"/>
    </source>
</evidence>
<feature type="coiled-coil region" evidence="1">
    <location>
        <begin position="58"/>
        <end position="110"/>
    </location>
</feature>
<feature type="region of interest" description="Disordered" evidence="2">
    <location>
        <begin position="228"/>
        <end position="257"/>
    </location>
</feature>
<dbReference type="EMBL" id="LR796902">
    <property type="protein sequence ID" value="CAB4173571.1"/>
    <property type="molecule type" value="Genomic_DNA"/>
</dbReference>
<keyword evidence="1" id="KW-0175">Coiled coil</keyword>
<dbReference type="EMBL" id="LR797429">
    <property type="protein sequence ID" value="CAB4215263.1"/>
    <property type="molecule type" value="Genomic_DNA"/>
</dbReference>
<accession>A0A6J5PVZ1</accession>
<protein>
    <submittedName>
        <fullName evidence="3">Uncharacterized protein</fullName>
    </submittedName>
</protein>
<gene>
    <name evidence="4" type="ORF">UFOVP1228_33</name>
    <name evidence="5" type="ORF">UFOVP1481_5</name>
    <name evidence="3" type="ORF">UFOVP956_33</name>
</gene>
<evidence type="ECO:0000256" key="2">
    <source>
        <dbReference type="SAM" id="MobiDB-lite"/>
    </source>
</evidence>
<evidence type="ECO:0000313" key="3">
    <source>
        <dbReference type="EMBL" id="CAB4173571.1"/>
    </source>
</evidence>
<name>A0A6J5PVZ1_9CAUD</name>
<proteinExistence type="predicted"/>
<organism evidence="3">
    <name type="scientific">uncultured Caudovirales phage</name>
    <dbReference type="NCBI Taxonomy" id="2100421"/>
    <lineage>
        <taxon>Viruses</taxon>
        <taxon>Duplodnaviria</taxon>
        <taxon>Heunggongvirae</taxon>
        <taxon>Uroviricota</taxon>
        <taxon>Caudoviricetes</taxon>
        <taxon>Peduoviridae</taxon>
        <taxon>Maltschvirus</taxon>
        <taxon>Maltschvirus maltsch</taxon>
    </lineage>
</organism>